<evidence type="ECO:0000313" key="7">
    <source>
        <dbReference type="EMBL" id="AKI85108.1"/>
    </source>
</evidence>
<keyword evidence="4 7" id="KW-0689">Ribosomal protein</keyword>
<dbReference type="PANTHER" id="PTHR11205">
    <property type="entry name" value="RIBOSOMAL PROTEIN S7"/>
    <property type="match status" value="1"/>
</dbReference>
<dbReference type="Pfam" id="PF00177">
    <property type="entry name" value="Ribosomal_S7"/>
    <property type="match status" value="1"/>
</dbReference>
<name>A0A0G2YMR9_EROTE</name>
<gene>
    <name evidence="7" type="primary">rps7</name>
</gene>
<feature type="domain" description="Small ribosomal subunit protein uS7" evidence="6">
    <location>
        <begin position="83"/>
        <end position="215"/>
    </location>
</feature>
<dbReference type="SUPFAM" id="SSF47973">
    <property type="entry name" value="Ribosomal protein S7"/>
    <property type="match status" value="1"/>
</dbReference>
<keyword evidence="3" id="KW-0694">RNA-binding</keyword>
<dbReference type="AlphaFoldDB" id="A0A0G2YMR9"/>
<reference evidence="7" key="1">
    <citation type="submission" date="2015-03" db="EMBL/GenBank/DDBJ databases">
        <title>Dynamic evolution of Geranium mitochondrial genomes through multiple horizontal and intracellular gene transfers.</title>
        <authorList>
            <person name="Park S."/>
            <person name="Grewe F."/>
            <person name="Zhu A."/>
            <person name="Ruhlman T.A."/>
            <person name="Sabir J."/>
            <person name="Mower J.P."/>
            <person name="Jansen R.K."/>
        </authorList>
    </citation>
    <scope>NUCLEOTIDE SEQUENCE</scope>
</reference>
<geneLocation type="mitochondrion" evidence="7"/>
<evidence type="ECO:0000256" key="5">
    <source>
        <dbReference type="ARBA" id="ARBA00023274"/>
    </source>
</evidence>
<dbReference type="GO" id="GO:0015935">
    <property type="term" value="C:small ribosomal subunit"/>
    <property type="evidence" value="ECO:0007669"/>
    <property type="project" value="InterPro"/>
</dbReference>
<keyword evidence="5" id="KW-0687">Ribonucleoprotein</keyword>
<dbReference type="InterPro" id="IPR036823">
    <property type="entry name" value="Ribosomal_uS7_dom_sf"/>
</dbReference>
<evidence type="ECO:0000256" key="3">
    <source>
        <dbReference type="ARBA" id="ARBA00022884"/>
    </source>
</evidence>
<accession>A0A0G2YMR9</accession>
<protein>
    <submittedName>
        <fullName evidence="7">Ribosomal protein S7</fullName>
    </submittedName>
</protein>
<keyword evidence="2" id="KW-0699">rRNA-binding</keyword>
<dbReference type="InterPro" id="IPR005717">
    <property type="entry name" value="Ribosomal_uS7_bac/org-type"/>
</dbReference>
<comment type="similarity">
    <text evidence="1">Belongs to the universal ribosomal protein uS7 family.</text>
</comment>
<dbReference type="EMBL" id="KP963224">
    <property type="protein sequence ID" value="AKI85108.1"/>
    <property type="molecule type" value="mRNA"/>
</dbReference>
<proteinExistence type="evidence at transcript level"/>
<dbReference type="GO" id="GO:0006412">
    <property type="term" value="P:translation"/>
    <property type="evidence" value="ECO:0007669"/>
    <property type="project" value="InterPro"/>
</dbReference>
<dbReference type="NCBIfam" id="TIGR01029">
    <property type="entry name" value="rpsG_bact"/>
    <property type="match status" value="1"/>
</dbReference>
<organism evidence="7">
    <name type="scientific">Erodium texanum</name>
    <name type="common">Texas stork's bill</name>
    <dbReference type="NCBI Taxonomy" id="28960"/>
    <lineage>
        <taxon>Eukaryota</taxon>
        <taxon>Viridiplantae</taxon>
        <taxon>Streptophyta</taxon>
        <taxon>Embryophyta</taxon>
        <taxon>Tracheophyta</taxon>
        <taxon>Spermatophyta</taxon>
        <taxon>Magnoliopsida</taxon>
        <taxon>eudicotyledons</taxon>
        <taxon>Gunneridae</taxon>
        <taxon>Pentapetalae</taxon>
        <taxon>rosids</taxon>
        <taxon>malvids</taxon>
        <taxon>Geraniales</taxon>
        <taxon>Geraniaceae</taxon>
        <taxon>Erodium</taxon>
    </lineage>
</organism>
<evidence type="ECO:0000256" key="1">
    <source>
        <dbReference type="ARBA" id="ARBA00007151"/>
    </source>
</evidence>
<sequence>MACHFGSLSRSLVSVARASSLGSSPPLLRPPTGNVHCLLQRSITTETGDAPLGVTRQKVNKKMKAANNSSEFLSYMGGLDGEQKQMVKKLISFRMRGGKRTKVRAIFYDTLHHLAKAESDVIKIASEAVENVKPICEVERVGRAGTVYEVPKVVPKERQQTLAVRWILEAAEKRRSRNTTPLSECLSAEIMDAYRKRGSARKKRENVHGVAANNRSFAHFRWW</sequence>
<dbReference type="GO" id="GO:0019843">
    <property type="term" value="F:rRNA binding"/>
    <property type="evidence" value="ECO:0007669"/>
    <property type="project" value="UniProtKB-KW"/>
</dbReference>
<dbReference type="GO" id="GO:0003735">
    <property type="term" value="F:structural constituent of ribosome"/>
    <property type="evidence" value="ECO:0007669"/>
    <property type="project" value="InterPro"/>
</dbReference>
<evidence type="ECO:0000259" key="6">
    <source>
        <dbReference type="Pfam" id="PF00177"/>
    </source>
</evidence>
<keyword evidence="7" id="KW-0496">Mitochondrion</keyword>
<evidence type="ECO:0000256" key="4">
    <source>
        <dbReference type="ARBA" id="ARBA00022980"/>
    </source>
</evidence>
<dbReference type="Gene3D" id="1.10.455.10">
    <property type="entry name" value="Ribosomal protein S7 domain"/>
    <property type="match status" value="1"/>
</dbReference>
<dbReference type="InterPro" id="IPR023798">
    <property type="entry name" value="Ribosomal_uS7_dom"/>
</dbReference>
<evidence type="ECO:0000256" key="2">
    <source>
        <dbReference type="ARBA" id="ARBA00022730"/>
    </source>
</evidence>
<dbReference type="InterPro" id="IPR000235">
    <property type="entry name" value="Ribosomal_uS7"/>
</dbReference>